<proteinExistence type="predicted"/>
<sequence>MRKILLASVLLVAASTGVSAQEAPQLTPDQKVLVRCSAAFSLAANLQEHGDKSLGEIPELRARGMEYFVRAMASLMDSNSLSRAQVSALLKEEIKSLTKDDALARAMPGCLASLEASGL</sequence>
<feature type="chain" id="PRO_5026151582" evidence="1">
    <location>
        <begin position="21"/>
        <end position="119"/>
    </location>
</feature>
<dbReference type="OrthoDB" id="7582310at2"/>
<dbReference type="EMBL" id="WTYM01000032">
    <property type="protein sequence ID" value="MXO59023.1"/>
    <property type="molecule type" value="Genomic_DNA"/>
</dbReference>
<feature type="signal peptide" evidence="1">
    <location>
        <begin position="1"/>
        <end position="20"/>
    </location>
</feature>
<organism evidence="2 3">
    <name type="scientific">Croceibacterium salegens</name>
    <dbReference type="NCBI Taxonomy" id="1737568"/>
    <lineage>
        <taxon>Bacteria</taxon>
        <taxon>Pseudomonadati</taxon>
        <taxon>Pseudomonadota</taxon>
        <taxon>Alphaproteobacteria</taxon>
        <taxon>Sphingomonadales</taxon>
        <taxon>Erythrobacteraceae</taxon>
        <taxon>Croceibacterium</taxon>
    </lineage>
</organism>
<protein>
    <submittedName>
        <fullName evidence="2">Uncharacterized protein</fullName>
    </submittedName>
</protein>
<accession>A0A6I4ST01</accession>
<dbReference type="RefSeq" id="WP_159793089.1">
    <property type="nucleotide sequence ID" value="NZ_WTYM01000032.1"/>
</dbReference>
<evidence type="ECO:0000313" key="2">
    <source>
        <dbReference type="EMBL" id="MXO59023.1"/>
    </source>
</evidence>
<evidence type="ECO:0000256" key="1">
    <source>
        <dbReference type="SAM" id="SignalP"/>
    </source>
</evidence>
<reference evidence="2 3" key="1">
    <citation type="submission" date="2019-12" db="EMBL/GenBank/DDBJ databases">
        <title>Genomic-based taxomic classification of the family Erythrobacteraceae.</title>
        <authorList>
            <person name="Xu L."/>
        </authorList>
    </citation>
    <scope>NUCLEOTIDE SEQUENCE [LARGE SCALE GENOMIC DNA]</scope>
    <source>
        <strain evidence="2 3">MCCC 1K01500</strain>
    </source>
</reference>
<keyword evidence="3" id="KW-1185">Reference proteome</keyword>
<gene>
    <name evidence="2" type="ORF">GRI89_05660</name>
</gene>
<keyword evidence="1" id="KW-0732">Signal</keyword>
<comment type="caution">
    <text evidence="2">The sequence shown here is derived from an EMBL/GenBank/DDBJ whole genome shotgun (WGS) entry which is preliminary data.</text>
</comment>
<evidence type="ECO:0000313" key="3">
    <source>
        <dbReference type="Proteomes" id="UP000433652"/>
    </source>
</evidence>
<dbReference type="AlphaFoldDB" id="A0A6I4ST01"/>
<name>A0A6I4ST01_9SPHN</name>
<dbReference type="Proteomes" id="UP000433652">
    <property type="component" value="Unassembled WGS sequence"/>
</dbReference>